<dbReference type="PANTHER" id="PTHR30345:SF0">
    <property type="entry name" value="DNA DAMAGE-REPAIR_TOLERATION PROTEIN DRT102"/>
    <property type="match status" value="1"/>
</dbReference>
<feature type="binding site" evidence="4">
    <location>
        <position position="111"/>
    </location>
    <ligand>
        <name>D-ribulose 5-phosphate</name>
        <dbReference type="ChEBI" id="CHEBI:58121"/>
    </ligand>
</feature>
<feature type="binding site" evidence="4">
    <location>
        <position position="138"/>
    </location>
    <ligand>
        <name>D-ribulose 5-phosphate</name>
        <dbReference type="ChEBI" id="CHEBI:58121"/>
    </ligand>
</feature>
<evidence type="ECO:0000256" key="2">
    <source>
        <dbReference type="ARBA" id="ARBA00023235"/>
    </source>
</evidence>
<reference evidence="5 6" key="1">
    <citation type="journal article" date="2012" name="J. Bacteriol.">
        <title>Genome Sequence of Oceanibaculum indicum Type Strain P24.</title>
        <authorList>
            <person name="Lai Q."/>
            <person name="Shao Z."/>
        </authorList>
    </citation>
    <scope>NUCLEOTIDE SEQUENCE [LARGE SCALE GENOMIC DNA]</scope>
    <source>
        <strain evidence="5 6">P24</strain>
    </source>
</reference>
<feature type="active site" description="Proton donor" evidence="3">
    <location>
        <position position="100"/>
    </location>
</feature>
<dbReference type="NCBIfam" id="NF004051">
    <property type="entry name" value="PRK05571.1"/>
    <property type="match status" value="1"/>
</dbReference>
<dbReference type="AlphaFoldDB" id="K2J3Z8"/>
<evidence type="ECO:0000256" key="3">
    <source>
        <dbReference type="PIRSR" id="PIRSR005384-1"/>
    </source>
</evidence>
<dbReference type="EMBL" id="AMRL01000004">
    <property type="protein sequence ID" value="EKE77706.1"/>
    <property type="molecule type" value="Genomic_DNA"/>
</dbReference>
<comment type="caution">
    <text evidence="5">The sequence shown here is derived from an EMBL/GenBank/DDBJ whole genome shotgun (WGS) entry which is preliminary data.</text>
</comment>
<feature type="active site" description="Proton acceptor" evidence="3">
    <location>
        <position position="67"/>
    </location>
</feature>
<dbReference type="GO" id="GO:0009052">
    <property type="term" value="P:pentose-phosphate shunt, non-oxidative branch"/>
    <property type="evidence" value="ECO:0007669"/>
    <property type="project" value="TreeGrafter"/>
</dbReference>
<dbReference type="Gene3D" id="3.40.1400.10">
    <property type="entry name" value="Sugar-phosphate isomerase, RpiB/LacA/LacB"/>
    <property type="match status" value="1"/>
</dbReference>
<accession>K2J3Z8</accession>
<sequence>MTETIAIASDHAGFALKGVLKLELESLGYAPLDLGTDDTASVDYPDYAEKLAQAIKAGKASRGILVCGTGIGISIAANRHREIRAALCQDVTTARLSREHNDANVLVLGGRIVGEEVAKGCLKAFLETPFAGGRHEGRVAKLAKP</sequence>
<dbReference type="InterPro" id="IPR036569">
    <property type="entry name" value="RpiB_LacA_LacB_sf"/>
</dbReference>
<protein>
    <submittedName>
        <fullName evidence="5">Ribose 5-phosphate isomerase B</fullName>
    </submittedName>
</protein>
<keyword evidence="6" id="KW-1185">Reference proteome</keyword>
<dbReference type="PANTHER" id="PTHR30345">
    <property type="entry name" value="RIBOSE-5-PHOSPHATE ISOMERASE B"/>
    <property type="match status" value="1"/>
</dbReference>
<dbReference type="GO" id="GO:0019316">
    <property type="term" value="P:D-allose catabolic process"/>
    <property type="evidence" value="ECO:0007669"/>
    <property type="project" value="TreeGrafter"/>
</dbReference>
<dbReference type="eggNOG" id="COG0698">
    <property type="taxonomic scope" value="Bacteria"/>
</dbReference>
<dbReference type="Pfam" id="PF02502">
    <property type="entry name" value="LacAB_rpiB"/>
    <property type="match status" value="1"/>
</dbReference>
<dbReference type="NCBIfam" id="TIGR00689">
    <property type="entry name" value="rpiB_lacA_lacB"/>
    <property type="match status" value="1"/>
</dbReference>
<feature type="binding site" evidence="4">
    <location>
        <begin position="68"/>
        <end position="72"/>
    </location>
    <ligand>
        <name>D-ribulose 5-phosphate</name>
        <dbReference type="ChEBI" id="CHEBI:58121"/>
    </ligand>
</feature>
<dbReference type="NCBIfam" id="TIGR01120">
    <property type="entry name" value="rpiB"/>
    <property type="match status" value="1"/>
</dbReference>
<dbReference type="SUPFAM" id="SSF89623">
    <property type="entry name" value="Ribose/Galactose isomerase RpiB/AlsB"/>
    <property type="match status" value="1"/>
</dbReference>
<feature type="binding site" evidence="4">
    <location>
        <begin position="10"/>
        <end position="11"/>
    </location>
    <ligand>
        <name>D-ribulose 5-phosphate</name>
        <dbReference type="ChEBI" id="CHEBI:58121"/>
    </ligand>
</feature>
<feature type="binding site" evidence="4">
    <location>
        <position position="101"/>
    </location>
    <ligand>
        <name>D-ribulose 5-phosphate</name>
        <dbReference type="ChEBI" id="CHEBI:58121"/>
    </ligand>
</feature>
<dbReference type="RefSeq" id="WP_008943623.1">
    <property type="nucleotide sequence ID" value="NZ_AMRL01000004.1"/>
</dbReference>
<dbReference type="InterPro" id="IPR004785">
    <property type="entry name" value="RpiB"/>
</dbReference>
<dbReference type="STRING" id="1207063.P24_05039"/>
<feature type="binding site" evidence="4">
    <location>
        <position position="134"/>
    </location>
    <ligand>
        <name>D-ribulose 5-phosphate</name>
        <dbReference type="ChEBI" id="CHEBI:58121"/>
    </ligand>
</feature>
<dbReference type="PIRSF" id="PIRSF005384">
    <property type="entry name" value="RpiB_LacA_B"/>
    <property type="match status" value="1"/>
</dbReference>
<dbReference type="GO" id="GO:0004751">
    <property type="term" value="F:ribose-5-phosphate isomerase activity"/>
    <property type="evidence" value="ECO:0007669"/>
    <property type="project" value="TreeGrafter"/>
</dbReference>
<evidence type="ECO:0000256" key="4">
    <source>
        <dbReference type="PIRSR" id="PIRSR005384-2"/>
    </source>
</evidence>
<evidence type="ECO:0000313" key="6">
    <source>
        <dbReference type="Proteomes" id="UP000006746"/>
    </source>
</evidence>
<name>K2J3Z8_9PROT</name>
<evidence type="ECO:0000313" key="5">
    <source>
        <dbReference type="EMBL" id="EKE77706.1"/>
    </source>
</evidence>
<dbReference type="InterPro" id="IPR003500">
    <property type="entry name" value="RpiB_LacA_LacB"/>
</dbReference>
<proteinExistence type="inferred from homology"/>
<keyword evidence="2 5" id="KW-0413">Isomerase</keyword>
<evidence type="ECO:0000256" key="1">
    <source>
        <dbReference type="ARBA" id="ARBA00008754"/>
    </source>
</evidence>
<organism evidence="5 6">
    <name type="scientific">Oceanibaculum indicum P24</name>
    <dbReference type="NCBI Taxonomy" id="1207063"/>
    <lineage>
        <taxon>Bacteria</taxon>
        <taxon>Pseudomonadati</taxon>
        <taxon>Pseudomonadota</taxon>
        <taxon>Alphaproteobacteria</taxon>
        <taxon>Rhodospirillales</taxon>
        <taxon>Oceanibaculaceae</taxon>
        <taxon>Oceanibaculum</taxon>
    </lineage>
</organism>
<dbReference type="Proteomes" id="UP000006746">
    <property type="component" value="Unassembled WGS sequence"/>
</dbReference>
<dbReference type="PATRIC" id="fig|1207063.3.peg.1021"/>
<gene>
    <name evidence="5" type="ORF">P24_05039</name>
</gene>
<comment type="similarity">
    <text evidence="1">Belongs to the LacAB/RpiB family.</text>
</comment>